<dbReference type="WBParaSite" id="SVE_0127600.1">
    <property type="protein sequence ID" value="SVE_0127600.1"/>
    <property type="gene ID" value="SVE_0127600"/>
</dbReference>
<keyword evidence="1" id="KW-1185">Reference proteome</keyword>
<proteinExistence type="predicted"/>
<dbReference type="AlphaFoldDB" id="A0A0K0EXM2"/>
<name>A0A0K0EXM2_STRVS</name>
<evidence type="ECO:0000313" key="1">
    <source>
        <dbReference type="Proteomes" id="UP000035680"/>
    </source>
</evidence>
<organism evidence="1 2">
    <name type="scientific">Strongyloides venezuelensis</name>
    <name type="common">Threadworm</name>
    <dbReference type="NCBI Taxonomy" id="75913"/>
    <lineage>
        <taxon>Eukaryota</taxon>
        <taxon>Metazoa</taxon>
        <taxon>Ecdysozoa</taxon>
        <taxon>Nematoda</taxon>
        <taxon>Chromadorea</taxon>
        <taxon>Rhabditida</taxon>
        <taxon>Tylenchina</taxon>
        <taxon>Panagrolaimomorpha</taxon>
        <taxon>Strongyloidoidea</taxon>
        <taxon>Strongyloididae</taxon>
        <taxon>Strongyloides</taxon>
    </lineage>
</organism>
<reference evidence="1" key="1">
    <citation type="submission" date="2014-07" db="EMBL/GenBank/DDBJ databases">
        <authorList>
            <person name="Martin A.A"/>
            <person name="De Silva N."/>
        </authorList>
    </citation>
    <scope>NUCLEOTIDE SEQUENCE</scope>
</reference>
<protein>
    <submittedName>
        <fullName evidence="2">EGF-like domain-containing protein</fullName>
    </submittedName>
</protein>
<evidence type="ECO:0000313" key="2">
    <source>
        <dbReference type="WBParaSite" id="SVE_0127600.1"/>
    </source>
</evidence>
<reference evidence="2" key="2">
    <citation type="submission" date="2015-08" db="UniProtKB">
        <authorList>
            <consortium name="WormBaseParasite"/>
        </authorList>
    </citation>
    <scope>IDENTIFICATION</scope>
</reference>
<sequence>MIVDLLAKCTVPFHVLKRNIVGMDHSIVKDCIICVCPPYFQGLKCTSYFDSRRNYGQKHIYYANKDVQSINSAILNGKCAFSIISQSHRNLRMEILNINYRLDRGTTGLTICKNAKNLSIPSLSSEVQYKLQISALPGPRNLVTF</sequence>
<accession>A0A0K0EXM2</accession>
<dbReference type="Proteomes" id="UP000035680">
    <property type="component" value="Unassembled WGS sequence"/>
</dbReference>